<dbReference type="InterPro" id="IPR005804">
    <property type="entry name" value="FA_desaturase_dom"/>
</dbReference>
<evidence type="ECO:0000313" key="3">
    <source>
        <dbReference type="EMBL" id="QSQ19923.1"/>
    </source>
</evidence>
<feature type="transmembrane region" description="Helical" evidence="1">
    <location>
        <begin position="46"/>
        <end position="63"/>
    </location>
</feature>
<proteinExistence type="predicted"/>
<dbReference type="Pfam" id="PF00487">
    <property type="entry name" value="FA_desaturase"/>
    <property type="match status" value="1"/>
</dbReference>
<keyword evidence="4" id="KW-1185">Reference proteome</keyword>
<keyword evidence="1" id="KW-0472">Membrane</keyword>
<evidence type="ECO:0000313" key="4">
    <source>
        <dbReference type="Proteomes" id="UP000662747"/>
    </source>
</evidence>
<keyword evidence="1" id="KW-0812">Transmembrane</keyword>
<gene>
    <name evidence="3" type="ORF">JY651_32185</name>
</gene>
<dbReference type="RefSeq" id="WP_206721504.1">
    <property type="nucleotide sequence ID" value="NZ_CP071090.1"/>
</dbReference>
<dbReference type="CDD" id="cd01060">
    <property type="entry name" value="Membrane-FADS-like"/>
    <property type="match status" value="1"/>
</dbReference>
<reference evidence="3 4" key="1">
    <citation type="submission" date="2021-02" db="EMBL/GenBank/DDBJ databases">
        <title>De Novo genome assembly of isolated myxobacteria.</title>
        <authorList>
            <person name="Stevens D.C."/>
        </authorList>
    </citation>
    <scope>NUCLEOTIDE SEQUENCE [LARGE SCALE GENOMIC DNA]</scope>
    <source>
        <strain evidence="4">SCPEA02</strain>
    </source>
</reference>
<accession>A0ABX7NMP5</accession>
<feature type="domain" description="Fatty acid desaturase" evidence="2">
    <location>
        <begin position="44"/>
        <end position="255"/>
    </location>
</feature>
<organism evidence="3 4">
    <name type="scientific">Pyxidicoccus parkwayensis</name>
    <dbReference type="NCBI Taxonomy" id="2813578"/>
    <lineage>
        <taxon>Bacteria</taxon>
        <taxon>Pseudomonadati</taxon>
        <taxon>Myxococcota</taxon>
        <taxon>Myxococcia</taxon>
        <taxon>Myxococcales</taxon>
        <taxon>Cystobacterineae</taxon>
        <taxon>Myxococcaceae</taxon>
        <taxon>Pyxidicoccus</taxon>
    </lineage>
</organism>
<keyword evidence="1" id="KW-1133">Transmembrane helix</keyword>
<feature type="transmembrane region" description="Helical" evidence="1">
    <location>
        <begin position="20"/>
        <end position="40"/>
    </location>
</feature>
<name>A0ABX7NMP5_9BACT</name>
<protein>
    <submittedName>
        <fullName evidence="3">Fatty acid desaturase</fullName>
    </submittedName>
</protein>
<evidence type="ECO:0000259" key="2">
    <source>
        <dbReference type="Pfam" id="PF00487"/>
    </source>
</evidence>
<dbReference type="Proteomes" id="UP000662747">
    <property type="component" value="Chromosome"/>
</dbReference>
<feature type="transmembrane region" description="Helical" evidence="1">
    <location>
        <begin position="180"/>
        <end position="202"/>
    </location>
</feature>
<sequence length="294" mass="32864">MTRNDTHATRVDPRLDYPSLGVHALWAAWLVTTVVLWSGLPVPARVGAMVLGWAVMFWNYAVLHNHMHVPIAKARALKWIVSRTLGLACGFAYRGYYLHHFNHHRYNDGDGDWGRSRQGEGALRYCVRWALTPWLWPFDTVAKVWGACKTRGQKVELVIDFVVVDGTLLALTLWQPSLGLSLLGTLIVTQACIHYLNLAAHLGSDARERTRLAVTSTSSFYNRWFFNAGYHQAHHLKPQTPWRALPELTEGLEQQGQLPQELKSDVSPISPVWAAQVVSRVGSAAPEVTPGAST</sequence>
<evidence type="ECO:0000256" key="1">
    <source>
        <dbReference type="SAM" id="Phobius"/>
    </source>
</evidence>
<dbReference type="EMBL" id="CP071090">
    <property type="protein sequence ID" value="QSQ19923.1"/>
    <property type="molecule type" value="Genomic_DNA"/>
</dbReference>